<feature type="transmembrane region" description="Helical" evidence="1">
    <location>
        <begin position="59"/>
        <end position="79"/>
    </location>
</feature>
<accession>A0A285ZZ82</accession>
<evidence type="ECO:0000313" key="3">
    <source>
        <dbReference type="EMBL" id="SOD14953.1"/>
    </source>
</evidence>
<dbReference type="InterPro" id="IPR000326">
    <property type="entry name" value="PAP2/HPO"/>
</dbReference>
<sequence length="196" mass="22388">MMQELLQFDTELFLKIHRGLSNDFFDWIMPLLRNRFFWSPLYLFIVIFCIRQYKKAGLYIIGGVLLTFALGDGISSKIIKPNVGRIRPCNEVLLADQIIHRVPCGSGKSFPSSHATNHFGIAVFLIGVFYRKWKSILPIGIIWAAAISFAQVYVGVHYPIDVFCGMILGISLGMLTTAIYRYTEKRFLKRTIVETT</sequence>
<organism evidence="3 4">
    <name type="scientific">Pedobacter xixiisoli</name>
    <dbReference type="NCBI Taxonomy" id="1476464"/>
    <lineage>
        <taxon>Bacteria</taxon>
        <taxon>Pseudomonadati</taxon>
        <taxon>Bacteroidota</taxon>
        <taxon>Sphingobacteriia</taxon>
        <taxon>Sphingobacteriales</taxon>
        <taxon>Sphingobacteriaceae</taxon>
        <taxon>Pedobacter</taxon>
    </lineage>
</organism>
<evidence type="ECO:0000256" key="1">
    <source>
        <dbReference type="SAM" id="Phobius"/>
    </source>
</evidence>
<feature type="transmembrane region" description="Helical" evidence="1">
    <location>
        <begin position="160"/>
        <end position="180"/>
    </location>
</feature>
<gene>
    <name evidence="3" type="ORF">SAMN06297358_1920</name>
</gene>
<evidence type="ECO:0000313" key="4">
    <source>
        <dbReference type="Proteomes" id="UP000219281"/>
    </source>
</evidence>
<dbReference type="PANTHER" id="PTHR14969:SF13">
    <property type="entry name" value="AT30094P"/>
    <property type="match status" value="1"/>
</dbReference>
<dbReference type="EMBL" id="OCMT01000002">
    <property type="protein sequence ID" value="SOD14953.1"/>
    <property type="molecule type" value="Genomic_DNA"/>
</dbReference>
<keyword evidence="4" id="KW-1185">Reference proteome</keyword>
<dbReference type="SUPFAM" id="SSF48317">
    <property type="entry name" value="Acid phosphatase/Vanadium-dependent haloperoxidase"/>
    <property type="match status" value="1"/>
</dbReference>
<dbReference type="InterPro" id="IPR036938">
    <property type="entry name" value="PAP2/HPO_sf"/>
</dbReference>
<dbReference type="Proteomes" id="UP000219281">
    <property type="component" value="Unassembled WGS sequence"/>
</dbReference>
<reference evidence="4" key="1">
    <citation type="submission" date="2017-09" db="EMBL/GenBank/DDBJ databases">
        <authorList>
            <person name="Varghese N."/>
            <person name="Submissions S."/>
        </authorList>
    </citation>
    <scope>NUCLEOTIDE SEQUENCE [LARGE SCALE GENOMIC DNA]</scope>
    <source>
        <strain evidence="4">CGMCC 1.12803</strain>
    </source>
</reference>
<evidence type="ECO:0000259" key="2">
    <source>
        <dbReference type="SMART" id="SM00014"/>
    </source>
</evidence>
<keyword evidence="1" id="KW-0812">Transmembrane</keyword>
<feature type="transmembrane region" description="Helical" evidence="1">
    <location>
        <begin position="136"/>
        <end position="154"/>
    </location>
</feature>
<keyword evidence="1" id="KW-0472">Membrane</keyword>
<protein>
    <submittedName>
        <fullName evidence="3">Undecaprenyl-diphosphatase</fullName>
    </submittedName>
</protein>
<dbReference type="SMART" id="SM00014">
    <property type="entry name" value="acidPPc"/>
    <property type="match status" value="1"/>
</dbReference>
<dbReference type="Gene3D" id="1.20.144.10">
    <property type="entry name" value="Phosphatidic acid phosphatase type 2/haloperoxidase"/>
    <property type="match status" value="1"/>
</dbReference>
<dbReference type="PANTHER" id="PTHR14969">
    <property type="entry name" value="SPHINGOSINE-1-PHOSPHATE PHOSPHOHYDROLASE"/>
    <property type="match status" value="1"/>
</dbReference>
<dbReference type="OrthoDB" id="9789113at2"/>
<feature type="transmembrane region" description="Helical" evidence="1">
    <location>
        <begin position="36"/>
        <end position="53"/>
    </location>
</feature>
<keyword evidence="1" id="KW-1133">Transmembrane helix</keyword>
<proteinExistence type="predicted"/>
<dbReference type="Pfam" id="PF01569">
    <property type="entry name" value="PAP2"/>
    <property type="match status" value="1"/>
</dbReference>
<dbReference type="AlphaFoldDB" id="A0A285ZZ82"/>
<feature type="domain" description="Phosphatidic acid phosphatase type 2/haloperoxidase" evidence="2">
    <location>
        <begin position="61"/>
        <end position="177"/>
    </location>
</feature>
<name>A0A285ZZ82_9SPHI</name>